<dbReference type="AlphaFoldDB" id="A0A8J2RSZ3"/>
<evidence type="ECO:0000313" key="2">
    <source>
        <dbReference type="EMBL" id="CAH0106754.1"/>
    </source>
</evidence>
<evidence type="ECO:0000313" key="3">
    <source>
        <dbReference type="Proteomes" id="UP000789390"/>
    </source>
</evidence>
<reference evidence="2" key="1">
    <citation type="submission" date="2021-11" db="EMBL/GenBank/DDBJ databases">
        <authorList>
            <person name="Schell T."/>
        </authorList>
    </citation>
    <scope>NUCLEOTIDE SEQUENCE</scope>
    <source>
        <strain evidence="2">M5</strain>
    </source>
</reference>
<proteinExistence type="predicted"/>
<organism evidence="2 3">
    <name type="scientific">Daphnia galeata</name>
    <dbReference type="NCBI Taxonomy" id="27404"/>
    <lineage>
        <taxon>Eukaryota</taxon>
        <taxon>Metazoa</taxon>
        <taxon>Ecdysozoa</taxon>
        <taxon>Arthropoda</taxon>
        <taxon>Crustacea</taxon>
        <taxon>Branchiopoda</taxon>
        <taxon>Diplostraca</taxon>
        <taxon>Cladocera</taxon>
        <taxon>Anomopoda</taxon>
        <taxon>Daphniidae</taxon>
        <taxon>Daphnia</taxon>
    </lineage>
</organism>
<dbReference type="OrthoDB" id="10377501at2759"/>
<feature type="compositionally biased region" description="Basic residues" evidence="1">
    <location>
        <begin position="423"/>
        <end position="434"/>
    </location>
</feature>
<feature type="compositionally biased region" description="Polar residues" evidence="1">
    <location>
        <begin position="504"/>
        <end position="523"/>
    </location>
</feature>
<feature type="region of interest" description="Disordered" evidence="1">
    <location>
        <begin position="29"/>
        <end position="205"/>
    </location>
</feature>
<keyword evidence="3" id="KW-1185">Reference proteome</keyword>
<feature type="compositionally biased region" description="Low complexity" evidence="1">
    <location>
        <begin position="76"/>
        <end position="88"/>
    </location>
</feature>
<feature type="region of interest" description="Disordered" evidence="1">
    <location>
        <begin position="500"/>
        <end position="523"/>
    </location>
</feature>
<sequence>MFDLHELSTEEESPAPKPLIGEIINRLKGKDAGHIEEKSDDEVTIVLSEDDTSVECTSQKKEKLPSPSKRDRRTSRTSTTSNKSTGKTAAKQGNEEVKLDNSSAVKTVGRRHKVFSPNVNPLTTRSLRKQPPSASLSLPEGNKIVASSFSSFNEKKLPTTEEKPSEESKEEKRGRRAQPLISKLTKQQSESDDEEEEEPAKKLKEMENKMGSVFVLLERLSPLMLSQFGVSGKMKSSLSEEKGASSILKSPVSDKAVTSKMKEIELLEGEEILSLDENAFALRRSVAFPNKMSANERPRISEIITTHSDSDDSVFLEDDSAKKTLAFPSQSKPEVLSKSSDDEEEEATASKPANEELLDEATDVEFIVTNSSNENSSPVGMSSKRRRGRPLKNTRGRPLNNPKASKSAIPSDPLLLADEMDKKKKALTRPMVKKRQVESEKLDVTPQKKKRLSEETTVVESDSEPEEIDKGEKANDIEKEVFTVLRRGLRLQDKAAISPEKTLAKSSDVSVATRSTRKTPSTTLETRVKDCRVLLERVPEIEAMCMKKTKSTEKVAAAKPEDNSPAKRVTKVTRGTMKVAKNSEADVEITPLFPPRKLRTRQI</sequence>
<feature type="compositionally biased region" description="Basic residues" evidence="1">
    <location>
        <begin position="383"/>
        <end position="395"/>
    </location>
</feature>
<feature type="compositionally biased region" description="Polar residues" evidence="1">
    <location>
        <begin position="368"/>
        <end position="380"/>
    </location>
</feature>
<name>A0A8J2RSZ3_9CRUS</name>
<gene>
    <name evidence="2" type="ORF">DGAL_LOCUS9912</name>
</gene>
<accession>A0A8J2RSZ3</accession>
<dbReference type="EMBL" id="CAKKLH010000235">
    <property type="protein sequence ID" value="CAH0106754.1"/>
    <property type="molecule type" value="Genomic_DNA"/>
</dbReference>
<feature type="compositionally biased region" description="Basic and acidic residues" evidence="1">
    <location>
        <begin position="153"/>
        <end position="173"/>
    </location>
</feature>
<protein>
    <submittedName>
        <fullName evidence="2">Uncharacterized protein</fullName>
    </submittedName>
</protein>
<feature type="compositionally biased region" description="Acidic residues" evidence="1">
    <location>
        <begin position="38"/>
        <end position="53"/>
    </location>
</feature>
<feature type="region of interest" description="Disordered" evidence="1">
    <location>
        <begin position="291"/>
        <end position="474"/>
    </location>
</feature>
<comment type="caution">
    <text evidence="2">The sequence shown here is derived from an EMBL/GenBank/DDBJ whole genome shotgun (WGS) entry which is preliminary data.</text>
</comment>
<evidence type="ECO:0000256" key="1">
    <source>
        <dbReference type="SAM" id="MobiDB-lite"/>
    </source>
</evidence>
<dbReference type="Proteomes" id="UP000789390">
    <property type="component" value="Unassembled WGS sequence"/>
</dbReference>